<keyword evidence="1" id="KW-0472">Membrane</keyword>
<evidence type="ECO:0000313" key="2">
    <source>
        <dbReference type="EMBL" id="RRO13122.1"/>
    </source>
</evidence>
<accession>A0A3R8Q4U1</accession>
<proteinExistence type="predicted"/>
<keyword evidence="1" id="KW-1133">Transmembrane helix</keyword>
<keyword evidence="1" id="KW-0812">Transmembrane</keyword>
<dbReference type="Proteomes" id="UP000274515">
    <property type="component" value="Unassembled WGS sequence"/>
</dbReference>
<evidence type="ECO:0000313" key="3">
    <source>
        <dbReference type="Proteomes" id="UP000274515"/>
    </source>
</evidence>
<name>A0A3R8Q4U1_9PSEU</name>
<feature type="transmembrane region" description="Helical" evidence="1">
    <location>
        <begin position="73"/>
        <end position="92"/>
    </location>
</feature>
<organism evidence="2 3">
    <name type="scientific">Saccharopolyspora rhizosphaerae</name>
    <dbReference type="NCBI Taxonomy" id="2492662"/>
    <lineage>
        <taxon>Bacteria</taxon>
        <taxon>Bacillati</taxon>
        <taxon>Actinomycetota</taxon>
        <taxon>Actinomycetes</taxon>
        <taxon>Pseudonocardiales</taxon>
        <taxon>Pseudonocardiaceae</taxon>
        <taxon>Saccharopolyspora</taxon>
    </lineage>
</organism>
<feature type="transmembrane region" description="Helical" evidence="1">
    <location>
        <begin position="37"/>
        <end position="61"/>
    </location>
</feature>
<evidence type="ECO:0008006" key="4">
    <source>
        <dbReference type="Google" id="ProtNLM"/>
    </source>
</evidence>
<gene>
    <name evidence="2" type="ORF">EIL87_26115</name>
</gene>
<dbReference type="EMBL" id="RSAA01000035">
    <property type="protein sequence ID" value="RRO13122.1"/>
    <property type="molecule type" value="Genomic_DNA"/>
</dbReference>
<dbReference type="AlphaFoldDB" id="A0A3R8Q4U1"/>
<sequence length="105" mass="10382">MFVLTPLWSASLPTAVVAAAAYGLIGFGVSAPQTSRILRLGAQPSLSVALSGAVLYLAIALSGESGGAAIAEFGPGSIGLLAGAGLILALVLSEIAHRSRSEPHS</sequence>
<protein>
    <recommendedName>
        <fullName evidence="4">MFS transporter</fullName>
    </recommendedName>
</protein>
<reference evidence="2 3" key="1">
    <citation type="submission" date="2018-11" db="EMBL/GenBank/DDBJ databases">
        <title>Saccharopolyspora rhizosphaerae sp. nov., an actinomycete isolated from rhizosphere soil in Thailand.</title>
        <authorList>
            <person name="Intra B."/>
            <person name="Euanorasetr J."/>
            <person name="Take A."/>
            <person name="Inahashi Y."/>
            <person name="Mori M."/>
            <person name="Panbangred W."/>
            <person name="Matsumoto A."/>
        </authorList>
    </citation>
    <scope>NUCLEOTIDE SEQUENCE [LARGE SCALE GENOMIC DNA]</scope>
    <source>
        <strain evidence="2 3">H219</strain>
    </source>
</reference>
<evidence type="ECO:0000256" key="1">
    <source>
        <dbReference type="SAM" id="Phobius"/>
    </source>
</evidence>
<feature type="transmembrane region" description="Helical" evidence="1">
    <location>
        <begin position="6"/>
        <end position="25"/>
    </location>
</feature>
<comment type="caution">
    <text evidence="2">The sequence shown here is derived from an EMBL/GenBank/DDBJ whole genome shotgun (WGS) entry which is preliminary data.</text>
</comment>
<keyword evidence="3" id="KW-1185">Reference proteome</keyword>